<keyword evidence="2" id="KW-1185">Reference proteome</keyword>
<dbReference type="EMBL" id="CP019445">
    <property type="protein sequence ID" value="APZ06193.1"/>
    <property type="molecule type" value="Genomic_DNA"/>
</dbReference>
<dbReference type="NCBIfam" id="NF041814">
    <property type="entry name" value="Avs5"/>
    <property type="match status" value="1"/>
</dbReference>
<evidence type="ECO:0008006" key="3">
    <source>
        <dbReference type="Google" id="ProtNLM"/>
    </source>
</evidence>
<reference evidence="1 2" key="1">
    <citation type="submission" date="2017-01" db="EMBL/GenBank/DDBJ databases">
        <authorList>
            <person name="Cao J.-M."/>
        </authorList>
    </citation>
    <scope>NUCLEOTIDE SEQUENCE [LARGE SCALE GENOMIC DNA]</scope>
    <source>
        <strain evidence="1 2">888-76</strain>
    </source>
</reference>
<gene>
    <name evidence="1" type="ORF">BWI95_14640</name>
</gene>
<dbReference type="KEGG" id="kco:BWI95_14640"/>
<evidence type="ECO:0000313" key="2">
    <source>
        <dbReference type="Proteomes" id="UP000187148"/>
    </source>
</evidence>
<dbReference type="GeneID" id="77484111"/>
<dbReference type="Proteomes" id="UP000187148">
    <property type="component" value="Chromosome"/>
</dbReference>
<evidence type="ECO:0000313" key="1">
    <source>
        <dbReference type="EMBL" id="APZ06193.1"/>
    </source>
</evidence>
<protein>
    <recommendedName>
        <fullName evidence="3">SIR2-like domain-containing protein</fullName>
    </recommendedName>
</protein>
<sequence length="775" mass="89161">MQVQHYTQPNLALEIAALFKASQLIPFFGSGFTKDVRAKNGKVPDASKLTELIKNVATEKEGLTTSDIDEINSITQLKDAFWLLGSDDFIPKRKAKTLLGNIFSECNLLDREKINLLKLDWPHIFTFNIDDAIENSTRRYKLLHPNRTCQREYISANKCLFKIHGDITEYIKYEQQNLIFTWREYAHSIEENKSMLSFLADEAINSAFIFIGCSLDAELDLMHLSRNTPFKKSIFLKKGTLNLKDKIALSEYGIDKVILFDTFDEIYRWLNNSLRNVNRQTPTRSFEFDDSKLEKEDAIELIANGGPVAQIKDNVRILRNSTSFSQRSACDQAIKALRNDDCILITGRRFSGKSILLFQIIDAKKEYGSSYYASADTFDPSIKTSLSKFENHIFFFDSNFLNAQSIDEVLSSKIHPTNKIVLCSSFGDVELYRFKLKDKKIAHTEIQLKNQFDSTEEKYLNATLSLDGLPLYKMPETLLNFAYRYYAEYKNRLTGVNFFNKKFEDDSIFLLILIAAFNKASINHIRSHKEYFNIEEFVSKNDRLFELESSNTAMNDVIICNSPSWLLKVISDYIVKEPNAYKTVSNLIISLASKGFMAASRNLISFDKLNELGNGKNIHNFIRDIYKEIASTYHGDMHYWLQRAKSELISAQTIEDLISGMSYASKVRLDSAENKSQTYYSATLVLAQLSARALFISNEKKYALSFFESGLESIRNYDNNSRHIDKMMDKKDSAVKHAINHLKNSSIIELLPHKEDVRELIDFYEGRAKNLYKNQ</sequence>
<dbReference type="AlphaFoldDB" id="A0A807LIZ8"/>
<dbReference type="Pfam" id="PF13289">
    <property type="entry name" value="SIR2_2"/>
    <property type="match status" value="1"/>
</dbReference>
<accession>A0A807LIZ8</accession>
<proteinExistence type="predicted"/>
<dbReference type="RefSeq" id="WP_076769714.1">
    <property type="nucleotide sequence ID" value="NZ_CP019445.1"/>
</dbReference>
<name>A0A807LIZ8_9ENTR</name>
<organism evidence="1 2">
    <name type="scientific">Kosakonia cowanii JCM 10956 = DSM 18146</name>
    <dbReference type="NCBI Taxonomy" id="1300165"/>
    <lineage>
        <taxon>Bacteria</taxon>
        <taxon>Pseudomonadati</taxon>
        <taxon>Pseudomonadota</taxon>
        <taxon>Gammaproteobacteria</taxon>
        <taxon>Enterobacterales</taxon>
        <taxon>Enterobacteriaceae</taxon>
        <taxon>Kosakonia</taxon>
    </lineage>
</organism>